<evidence type="ECO:0000313" key="4">
    <source>
        <dbReference type="Proteomes" id="UP000315395"/>
    </source>
</evidence>
<evidence type="ECO:0000256" key="1">
    <source>
        <dbReference type="SAM" id="MobiDB-lite"/>
    </source>
</evidence>
<dbReference type="Pfam" id="PF01425">
    <property type="entry name" value="Amidase"/>
    <property type="match status" value="1"/>
</dbReference>
<dbReference type="InterPro" id="IPR036928">
    <property type="entry name" value="AS_sf"/>
</dbReference>
<dbReference type="OrthoDB" id="9811471at2"/>
<dbReference type="PROSITE" id="PS00571">
    <property type="entry name" value="AMIDASES"/>
    <property type="match status" value="1"/>
</dbReference>
<dbReference type="Gene3D" id="3.90.1300.10">
    <property type="entry name" value="Amidase signature (AS) domain"/>
    <property type="match status" value="1"/>
</dbReference>
<proteinExistence type="predicted"/>
<accession>A0A516G8Z9</accession>
<dbReference type="Proteomes" id="UP000315395">
    <property type="component" value="Chromosome"/>
</dbReference>
<reference evidence="3 4" key="1">
    <citation type="submission" date="2019-07" db="EMBL/GenBank/DDBJ databases">
        <title>complete genome sequencing of Ornithinimicrobium sp. H23M54.</title>
        <authorList>
            <person name="Bae J.-W."/>
            <person name="Lee S.-Y."/>
        </authorList>
    </citation>
    <scope>NUCLEOTIDE SEQUENCE [LARGE SCALE GENOMIC DNA]</scope>
    <source>
        <strain evidence="3 4">H23M54</strain>
    </source>
</reference>
<dbReference type="GO" id="GO:0003824">
    <property type="term" value="F:catalytic activity"/>
    <property type="evidence" value="ECO:0007669"/>
    <property type="project" value="InterPro"/>
</dbReference>
<dbReference type="SUPFAM" id="SSF75304">
    <property type="entry name" value="Amidase signature (AS) enzymes"/>
    <property type="match status" value="1"/>
</dbReference>
<keyword evidence="4" id="KW-1185">Reference proteome</keyword>
<evidence type="ECO:0000259" key="2">
    <source>
        <dbReference type="Pfam" id="PF01425"/>
    </source>
</evidence>
<dbReference type="RefSeq" id="WP_143782681.1">
    <property type="nucleotide sequence ID" value="NZ_CP041616.1"/>
</dbReference>
<protein>
    <submittedName>
        <fullName evidence="3">Amidase</fullName>
    </submittedName>
</protein>
<dbReference type="KEGG" id="orz:FNH13_06315"/>
<evidence type="ECO:0000313" key="3">
    <source>
        <dbReference type="EMBL" id="QDO88006.1"/>
    </source>
</evidence>
<dbReference type="PANTHER" id="PTHR11895">
    <property type="entry name" value="TRANSAMIDASE"/>
    <property type="match status" value="1"/>
</dbReference>
<dbReference type="InterPro" id="IPR020556">
    <property type="entry name" value="Amidase_CS"/>
</dbReference>
<gene>
    <name evidence="3" type="ORF">FNH13_06315</name>
</gene>
<feature type="region of interest" description="Disordered" evidence="1">
    <location>
        <begin position="127"/>
        <end position="146"/>
    </location>
</feature>
<dbReference type="InterPro" id="IPR023631">
    <property type="entry name" value="Amidase_dom"/>
</dbReference>
<organism evidence="3 4">
    <name type="scientific">Ornithinimicrobium ciconiae</name>
    <dbReference type="NCBI Taxonomy" id="2594265"/>
    <lineage>
        <taxon>Bacteria</taxon>
        <taxon>Bacillati</taxon>
        <taxon>Actinomycetota</taxon>
        <taxon>Actinomycetes</taxon>
        <taxon>Micrococcales</taxon>
        <taxon>Ornithinimicrobiaceae</taxon>
        <taxon>Ornithinimicrobium</taxon>
    </lineage>
</organism>
<dbReference type="InterPro" id="IPR000120">
    <property type="entry name" value="Amidase"/>
</dbReference>
<sequence length="439" mass="45829">MTMFTSLTQARSALHEGRTSAVELLDTALAEMEHWEPQIHAMVTQTPELARAAAQDADRRLAAGDRGDLLGIPIVLKDLVDVAGVPTTAGSRVLADNMATSDAVVWQRLRAAGAVLLGKANTHEFAYGGTSEPTRHPADTSRMVGGSSGGPAAALAAGYCLGAVGTDTAGSIRNPAGLCGVAGLKPSRGLVDPTGVIPLSPTLDVVGPMARRVADLDPLLSVMSGQPATGDPAPRTPEGLCVGLLSLGPMDDQVLRGLSATQEVLATGGATVEGLELPGCTESVYDDFLIIGFEAVQYHRRWADRRDDYTPYVRSRLEDAETTSETDYQAALERARQLRTAIDQALGQFDVLLLPGVPFTAPPAYDDQVEVAGQPEDRDTALCRNMALANLTGHPVLALPAPADGGLPVGTQLLGGLGSDRDLIRLGGWIESAFGSALD</sequence>
<dbReference type="PANTHER" id="PTHR11895:SF176">
    <property type="entry name" value="AMIDASE AMID-RELATED"/>
    <property type="match status" value="1"/>
</dbReference>
<feature type="domain" description="Amidase" evidence="2">
    <location>
        <begin position="23"/>
        <end position="423"/>
    </location>
</feature>
<dbReference type="AlphaFoldDB" id="A0A516G8Z9"/>
<dbReference type="EMBL" id="CP041616">
    <property type="protein sequence ID" value="QDO88006.1"/>
    <property type="molecule type" value="Genomic_DNA"/>
</dbReference>
<name>A0A516G8Z9_9MICO</name>